<dbReference type="EMBL" id="LAZR01000002">
    <property type="protein sequence ID" value="KKO11568.1"/>
    <property type="molecule type" value="Genomic_DNA"/>
</dbReference>
<organism evidence="1">
    <name type="scientific">marine sediment metagenome</name>
    <dbReference type="NCBI Taxonomy" id="412755"/>
    <lineage>
        <taxon>unclassified sequences</taxon>
        <taxon>metagenomes</taxon>
        <taxon>ecological metagenomes</taxon>
    </lineage>
</organism>
<proteinExistence type="predicted"/>
<gene>
    <name evidence="1" type="ORF">LCGC14_0010610</name>
</gene>
<name>A0A0F9WGG1_9ZZZZ</name>
<reference evidence="1" key="1">
    <citation type="journal article" date="2015" name="Nature">
        <title>Complex archaea that bridge the gap between prokaryotes and eukaryotes.</title>
        <authorList>
            <person name="Spang A."/>
            <person name="Saw J.H."/>
            <person name="Jorgensen S.L."/>
            <person name="Zaremba-Niedzwiedzka K."/>
            <person name="Martijn J."/>
            <person name="Lind A.E."/>
            <person name="van Eijk R."/>
            <person name="Schleper C."/>
            <person name="Guy L."/>
            <person name="Ettema T.J."/>
        </authorList>
    </citation>
    <scope>NUCLEOTIDE SEQUENCE</scope>
</reference>
<protein>
    <submittedName>
        <fullName evidence="1">Uncharacterized protein</fullName>
    </submittedName>
</protein>
<comment type="caution">
    <text evidence="1">The sequence shown here is derived from an EMBL/GenBank/DDBJ whole genome shotgun (WGS) entry which is preliminary data.</text>
</comment>
<evidence type="ECO:0000313" key="1">
    <source>
        <dbReference type="EMBL" id="KKO11568.1"/>
    </source>
</evidence>
<accession>A0A0F9WGG1</accession>
<sequence>MIISPDTMRHRYALSTTKPVSTPVVLCWASFTGMPVRSQRIARNGEMEQEVCQT</sequence>
<dbReference type="AlphaFoldDB" id="A0A0F9WGG1"/>